<feature type="domain" description="Circularly permuted ATP-grasp type 2" evidence="1">
    <location>
        <begin position="133"/>
        <end position="506"/>
    </location>
</feature>
<name>A0A3G2T1A8_9GAMM</name>
<dbReference type="InterPro" id="IPR025841">
    <property type="entry name" value="CP_ATPgrasp_2"/>
</dbReference>
<proteinExistence type="predicted"/>
<dbReference type="InterPro" id="IPR051680">
    <property type="entry name" value="ATP-dep_Glu-Cys_Ligase-2"/>
</dbReference>
<organism evidence="2 3">
    <name type="scientific">Acinetobacter wuhouensis</name>
    <dbReference type="NCBI Taxonomy" id="1879050"/>
    <lineage>
        <taxon>Bacteria</taxon>
        <taxon>Pseudomonadati</taxon>
        <taxon>Pseudomonadota</taxon>
        <taxon>Gammaproteobacteria</taxon>
        <taxon>Moraxellales</taxon>
        <taxon>Moraxellaceae</taxon>
        <taxon>Acinetobacter</taxon>
    </lineage>
</organism>
<dbReference type="Pfam" id="PF14403">
    <property type="entry name" value="CP_ATPgrasp_2"/>
    <property type="match status" value="1"/>
</dbReference>
<dbReference type="Gene3D" id="3.40.50.11290">
    <property type="match status" value="1"/>
</dbReference>
<dbReference type="InterPro" id="IPR016450">
    <property type="entry name" value="UCP005522"/>
</dbReference>
<evidence type="ECO:0000313" key="2">
    <source>
        <dbReference type="EMBL" id="AYO53954.1"/>
    </source>
</evidence>
<dbReference type="Gene3D" id="3.30.1490.270">
    <property type="match status" value="1"/>
</dbReference>
<evidence type="ECO:0000259" key="1">
    <source>
        <dbReference type="Pfam" id="PF14403"/>
    </source>
</evidence>
<dbReference type="EMBL" id="CP033133">
    <property type="protein sequence ID" value="AYO53954.1"/>
    <property type="molecule type" value="Genomic_DNA"/>
</dbReference>
<dbReference type="SUPFAM" id="SSF56059">
    <property type="entry name" value="Glutathione synthetase ATP-binding domain-like"/>
    <property type="match status" value="1"/>
</dbReference>
<dbReference type="PANTHER" id="PTHR34595:SF7">
    <property type="entry name" value="SLL1039 PROTEIN"/>
    <property type="match status" value="1"/>
</dbReference>
<gene>
    <name evidence="2" type="ORF">CDG68_10055</name>
</gene>
<protein>
    <submittedName>
        <fullName evidence="2">Circularly permuted type 2 ATP-grasp protein</fullName>
    </submittedName>
</protein>
<accession>A0A3G2T1A8</accession>
<dbReference type="AlphaFoldDB" id="A0A3G2T1A8"/>
<evidence type="ECO:0000313" key="3">
    <source>
        <dbReference type="Proteomes" id="UP000279962"/>
    </source>
</evidence>
<dbReference type="PANTHER" id="PTHR34595">
    <property type="entry name" value="BLR5612 PROTEIN"/>
    <property type="match status" value="1"/>
</dbReference>
<dbReference type="Proteomes" id="UP000279962">
    <property type="component" value="Chromosome"/>
</dbReference>
<dbReference type="RefSeq" id="WP_087552752.1">
    <property type="nucleotide sequence ID" value="NZ_CP033133.1"/>
</dbReference>
<sequence>MLKETLDTNSPKEHYSENFTLPVIEQTDTQTTRAIQQQTSQIQEVAQFIDVQQPTQHLLKQMDSIFFNEMTDDQALSPETAEKIEDWLSKHSIYELEKLNESAKAHFLHQGITFAVYGEKSGIDRTIPFDLIPRVIAKQQWNKIAAGCTQRIQALNLFLADIYHQQHILKEGLIPELQVLSHEAYQPMMLNNTLNGNIYSQISGIDIVRDRHGDFFVLEDNLRTPSGVSYMLESRKMSQKLMPDLCNQTVAGIEQYPQLLREILAENSKVDAPTIVVLTPGRYNSAYYEHAFLAREMGVPLVTSRDLFVENDKVYVKTIRGRQQVDVIYRRLDDGFLDPLSFRPDSTLGVAGLMSAYISGHVVIANAPGTGVADDKSIYPYVDKMIDYYLNEKPILCNVPTYQCREAEALDFVLANLDKLVVKEAQGSGGYGMLIGPKATEQEIDLFKIKLISSPSAYIAQPTLDLSVAPTLSHQGIAERHIDLRPFILSSPERVEIVPGGLTRVAMQQGSLVVNSSQGGGIKDTWVIDEFSI</sequence>
<reference evidence="2 3" key="1">
    <citation type="submission" date="2018-10" db="EMBL/GenBank/DDBJ databases">
        <title>The complete genome of Acinetobacter wuhouensis strain WCHAW010062.</title>
        <authorList>
            <person name="Hu Y."/>
            <person name="Long H."/>
            <person name="Feng Y."/>
            <person name="Zong Z."/>
        </authorList>
    </citation>
    <scope>NUCLEOTIDE SEQUENCE [LARGE SCALE GENOMIC DNA]</scope>
    <source>
        <strain evidence="2 3">WCHAW010062</strain>
    </source>
</reference>
<dbReference type="PIRSF" id="PIRSF005522">
    <property type="entry name" value="UCP005522"/>
    <property type="match status" value="1"/>
</dbReference>